<comment type="similarity">
    <text evidence="7 9">Belongs to the glycosyl hydrolase 9 (cellulase E) family.</text>
</comment>
<dbReference type="Pfam" id="PF00553">
    <property type="entry name" value="CBM_2"/>
    <property type="match status" value="1"/>
</dbReference>
<evidence type="ECO:0000256" key="4">
    <source>
        <dbReference type="ARBA" id="ARBA00023277"/>
    </source>
</evidence>
<keyword evidence="5 7" id="KW-0326">Glycosidase</keyword>
<dbReference type="InterPro" id="IPR036966">
    <property type="entry name" value="CBM3_sf"/>
</dbReference>
<organism evidence="12 13">
    <name type="scientific">Chloroflexus aggregans (strain MD-66 / DSM 9485)</name>
    <dbReference type="NCBI Taxonomy" id="326427"/>
    <lineage>
        <taxon>Bacteria</taxon>
        <taxon>Bacillati</taxon>
        <taxon>Chloroflexota</taxon>
        <taxon>Chloroflexia</taxon>
        <taxon>Chloroflexales</taxon>
        <taxon>Chloroflexineae</taxon>
        <taxon>Chloroflexaceae</taxon>
        <taxon>Chloroflexus</taxon>
    </lineage>
</organism>
<dbReference type="InterPro" id="IPR012291">
    <property type="entry name" value="CBM2_carb-bd_dom_sf"/>
</dbReference>
<dbReference type="GO" id="GO:0030248">
    <property type="term" value="F:cellulose binding"/>
    <property type="evidence" value="ECO:0007669"/>
    <property type="project" value="InterPro"/>
</dbReference>
<dbReference type="SMART" id="SM00637">
    <property type="entry name" value="CBD_II"/>
    <property type="match status" value="1"/>
</dbReference>
<evidence type="ECO:0000256" key="3">
    <source>
        <dbReference type="ARBA" id="ARBA00023001"/>
    </source>
</evidence>
<dbReference type="InterPro" id="IPR018221">
    <property type="entry name" value="Glyco_hydro_9_His_AS"/>
</dbReference>
<sequence>MRSTILFFAAVIWTLRLIPSPLIVLPTTQFNYGEALQKSIFFYEIQRSGRLPPDNRVRWRGDSGLNDGADVGIDLTGGWYDAGDHVKFGFPMAASATLLAWGVVEYRQAYEQAGLLDDILANLRWATDYFIKAHTGPFEFYGQVGDGHLDHAWWGPAEVMPMPRPAYKITADCPGSDLAAETAAALAAASIAFRPTDPDYAEQMLNHARQLYTFADTYRGKYSDCIQNAAAFYNSWSGYQDELVWGAAWLYRATGESTYLSKAQQYAMQLSGQYKWTHNWDDKSYGSYILLAQLTGQPTYRANVERWLNWWTVGGTEHGADGTRITYSPGGQAWLSQWGSLRYTANTAFLAFIYADWLAANHGDEQKIVRYRDFAVRQINYILGENPRGCSYMVGFGNCPPQNPHHRTAHGSWLDSIDQPPYQRHILYGALVGGPAQPDDQYHDVRSDYIMNEVATDYNAGLTGALARMYALFGGEPLTNFPPPDLPPDDDEVYVQATVNASGPNFTEIKAFIINKSGWPARVTDRLTMRYFFTLDGDTRPEDITVSVPRNQCRSVSSPIQYTDTVYAVVIDCVGVSIYPGGADHYRKEVQFRLTSSKQWDPSNDWSYRDLRATTSGNLIKVTTISLYEDGTRIWGTEPGGAILPPPVTERYVYIPLIVGSGGQSISTPTPAPTILPTSTPPPVDSAGCRVRYHVQQAWNDGATITVVITNTGLLAIDGWTLAWQFPDGQQMVTDFWNAVITQVGRDVSAAHVDWNRALAPGAQQQFGFNLQHSGANPRPSQFTLNGMICNVDS</sequence>
<evidence type="ECO:0000256" key="5">
    <source>
        <dbReference type="ARBA" id="ARBA00023295"/>
    </source>
</evidence>
<keyword evidence="13" id="KW-1185">Reference proteome</keyword>
<dbReference type="InterPro" id="IPR008965">
    <property type="entry name" value="CBM2/CBM3_carb-bd_dom_sf"/>
</dbReference>
<reference evidence="12" key="1">
    <citation type="submission" date="2008-12" db="EMBL/GenBank/DDBJ databases">
        <title>Complete sequence of Chloroflexus aggregans DSM 9485.</title>
        <authorList>
            <consortium name="US DOE Joint Genome Institute"/>
            <person name="Lucas S."/>
            <person name="Copeland A."/>
            <person name="Lapidus A."/>
            <person name="Glavina del Rio T."/>
            <person name="Dalin E."/>
            <person name="Tice H."/>
            <person name="Pitluck S."/>
            <person name="Foster B."/>
            <person name="Larimer F."/>
            <person name="Land M."/>
            <person name="Hauser L."/>
            <person name="Kyrpides N."/>
            <person name="Mikhailova N."/>
            <person name="Bryant D."/>
            <person name="Richardson P."/>
        </authorList>
    </citation>
    <scope>NUCLEOTIDE SEQUENCE</scope>
    <source>
        <strain evidence="12">DSM 9485</strain>
    </source>
</reference>
<dbReference type="CAZy" id="CBM2">
    <property type="family name" value="Carbohydrate-Binding Module Family 2"/>
</dbReference>
<dbReference type="SMR" id="B8G902"/>
<dbReference type="GO" id="GO:0008810">
    <property type="term" value="F:cellulase activity"/>
    <property type="evidence" value="ECO:0007669"/>
    <property type="project" value="UniProtKB-EC"/>
</dbReference>
<dbReference type="RefSeq" id="WP_015942124.1">
    <property type="nucleotide sequence ID" value="NC_011831.1"/>
</dbReference>
<keyword evidence="6 7" id="KW-0624">Polysaccharide degradation</keyword>
<keyword evidence="4 7" id="KW-0119">Carbohydrate metabolism</keyword>
<dbReference type="InterPro" id="IPR001919">
    <property type="entry name" value="CBD2"/>
</dbReference>
<evidence type="ECO:0000313" key="12">
    <source>
        <dbReference type="EMBL" id="ACL26277.1"/>
    </source>
</evidence>
<dbReference type="AlphaFoldDB" id="B8G902"/>
<proteinExistence type="inferred from homology"/>
<dbReference type="FunFam" id="1.50.10.10:FF:000020">
    <property type="entry name" value="Endoglucanase"/>
    <property type="match status" value="1"/>
</dbReference>
<protein>
    <recommendedName>
        <fullName evidence="9">Endoglucanase</fullName>
        <ecNumber evidence="9">3.2.1.4</ecNumber>
    </recommendedName>
</protein>
<dbReference type="SMART" id="SM01067">
    <property type="entry name" value="CBM_3"/>
    <property type="match status" value="1"/>
</dbReference>
<accession>B8G902</accession>
<dbReference type="PROSITE" id="PS00592">
    <property type="entry name" value="GH9_2"/>
    <property type="match status" value="1"/>
</dbReference>
<dbReference type="eggNOG" id="COG5297">
    <property type="taxonomic scope" value="Bacteria"/>
</dbReference>
<evidence type="ECO:0000256" key="6">
    <source>
        <dbReference type="ARBA" id="ARBA00023326"/>
    </source>
</evidence>
<dbReference type="STRING" id="326427.Cagg_3435"/>
<gene>
    <name evidence="12" type="ordered locus">Cagg_3435</name>
</gene>
<dbReference type="Pfam" id="PF00759">
    <property type="entry name" value="Glyco_hydro_9"/>
    <property type="match status" value="1"/>
</dbReference>
<feature type="active site" evidence="8">
    <location>
        <position position="453"/>
    </location>
</feature>
<feature type="domain" description="CBM2" evidence="11">
    <location>
        <begin position="682"/>
        <end position="793"/>
    </location>
</feature>
<dbReference type="Proteomes" id="UP000002508">
    <property type="component" value="Chromosome"/>
</dbReference>
<dbReference type="EMBL" id="CP001337">
    <property type="protein sequence ID" value="ACL26277.1"/>
    <property type="molecule type" value="Genomic_DNA"/>
</dbReference>
<dbReference type="Pfam" id="PF00942">
    <property type="entry name" value="CBM_3"/>
    <property type="match status" value="1"/>
</dbReference>
<dbReference type="PANTHER" id="PTHR22298">
    <property type="entry name" value="ENDO-1,4-BETA-GLUCANASE"/>
    <property type="match status" value="1"/>
</dbReference>
<dbReference type="Gene3D" id="1.50.10.10">
    <property type="match status" value="1"/>
</dbReference>
<dbReference type="InterPro" id="IPR012341">
    <property type="entry name" value="6hp_glycosidase-like_sf"/>
</dbReference>
<feature type="active site" evidence="8">
    <location>
        <position position="444"/>
    </location>
</feature>
<dbReference type="PROSITE" id="PS51172">
    <property type="entry name" value="CBM3"/>
    <property type="match status" value="1"/>
</dbReference>
<evidence type="ECO:0000256" key="1">
    <source>
        <dbReference type="ARBA" id="ARBA00000966"/>
    </source>
</evidence>
<evidence type="ECO:0000313" key="13">
    <source>
        <dbReference type="Proteomes" id="UP000002508"/>
    </source>
</evidence>
<keyword evidence="2 7" id="KW-0378">Hydrolase</keyword>
<dbReference type="HOGENOM" id="CLU_008926_0_1_0"/>
<dbReference type="InterPro" id="IPR008928">
    <property type="entry name" value="6-hairpin_glycosidase_sf"/>
</dbReference>
<evidence type="ECO:0000256" key="9">
    <source>
        <dbReference type="RuleBase" id="RU361166"/>
    </source>
</evidence>
<evidence type="ECO:0000256" key="8">
    <source>
        <dbReference type="PROSITE-ProRule" id="PRU10060"/>
    </source>
</evidence>
<keyword evidence="3 9" id="KW-0136">Cellulose degradation</keyword>
<dbReference type="InterPro" id="IPR001956">
    <property type="entry name" value="CBM3"/>
</dbReference>
<dbReference type="PROSITE" id="PS00698">
    <property type="entry name" value="GH9_3"/>
    <property type="match status" value="1"/>
</dbReference>
<feature type="active site" evidence="7">
    <location>
        <position position="405"/>
    </location>
</feature>
<dbReference type="SUPFAM" id="SSF48208">
    <property type="entry name" value="Six-hairpin glycosidases"/>
    <property type="match status" value="1"/>
</dbReference>
<dbReference type="CAZy" id="GH9">
    <property type="family name" value="Glycoside Hydrolase Family 9"/>
</dbReference>
<dbReference type="Gene3D" id="2.60.40.710">
    <property type="entry name" value="Endoglucanase-like"/>
    <property type="match status" value="1"/>
</dbReference>
<dbReference type="KEGG" id="cag:Cagg_3435"/>
<comment type="catalytic activity">
    <reaction evidence="1 9">
        <text>Endohydrolysis of (1-&gt;4)-beta-D-glucosidic linkages in cellulose, lichenin and cereal beta-D-glucans.</text>
        <dbReference type="EC" id="3.2.1.4"/>
    </reaction>
</comment>
<dbReference type="Gene3D" id="2.60.40.290">
    <property type="match status" value="1"/>
</dbReference>
<evidence type="ECO:0000259" key="11">
    <source>
        <dbReference type="PROSITE" id="PS51173"/>
    </source>
</evidence>
<dbReference type="InterPro" id="IPR001701">
    <property type="entry name" value="Glyco_hydro_9"/>
</dbReference>
<dbReference type="GO" id="GO:0030245">
    <property type="term" value="P:cellulose catabolic process"/>
    <property type="evidence" value="ECO:0007669"/>
    <property type="project" value="UniProtKB-KW"/>
</dbReference>
<dbReference type="InterPro" id="IPR033126">
    <property type="entry name" value="Glyco_hydro_9_Asp/Glu_AS"/>
</dbReference>
<dbReference type="EC" id="3.2.1.4" evidence="9"/>
<dbReference type="SUPFAM" id="SSF49384">
    <property type="entry name" value="Carbohydrate-binding domain"/>
    <property type="match status" value="2"/>
</dbReference>
<evidence type="ECO:0000256" key="2">
    <source>
        <dbReference type="ARBA" id="ARBA00022801"/>
    </source>
</evidence>
<name>B8G902_CHLAD</name>
<dbReference type="CAZy" id="CBM3">
    <property type="family name" value="Carbohydrate-Binding Module Family 3"/>
</dbReference>
<feature type="domain" description="CBM3" evidence="10">
    <location>
        <begin position="488"/>
        <end position="640"/>
    </location>
</feature>
<evidence type="ECO:0000256" key="7">
    <source>
        <dbReference type="PROSITE-ProRule" id="PRU10059"/>
    </source>
</evidence>
<dbReference type="PROSITE" id="PS51173">
    <property type="entry name" value="CBM2"/>
    <property type="match status" value="1"/>
</dbReference>
<evidence type="ECO:0000259" key="10">
    <source>
        <dbReference type="PROSITE" id="PS51172"/>
    </source>
</evidence>